<dbReference type="AlphaFoldDB" id="A0A3N4I6K8"/>
<feature type="compositionally biased region" description="Basic and acidic residues" evidence="1">
    <location>
        <begin position="7"/>
        <end position="16"/>
    </location>
</feature>
<feature type="region of interest" description="Disordered" evidence="1">
    <location>
        <begin position="104"/>
        <end position="166"/>
    </location>
</feature>
<evidence type="ECO:0000313" key="3">
    <source>
        <dbReference type="Proteomes" id="UP000275078"/>
    </source>
</evidence>
<evidence type="ECO:0000313" key="2">
    <source>
        <dbReference type="EMBL" id="RPA81713.1"/>
    </source>
</evidence>
<feature type="compositionally biased region" description="Pro residues" evidence="1">
    <location>
        <begin position="345"/>
        <end position="355"/>
    </location>
</feature>
<feature type="region of interest" description="Disordered" evidence="1">
    <location>
        <begin position="1"/>
        <end position="33"/>
    </location>
</feature>
<organism evidence="2 3">
    <name type="scientific">Ascobolus immersus RN42</name>
    <dbReference type="NCBI Taxonomy" id="1160509"/>
    <lineage>
        <taxon>Eukaryota</taxon>
        <taxon>Fungi</taxon>
        <taxon>Dikarya</taxon>
        <taxon>Ascomycota</taxon>
        <taxon>Pezizomycotina</taxon>
        <taxon>Pezizomycetes</taxon>
        <taxon>Pezizales</taxon>
        <taxon>Ascobolaceae</taxon>
        <taxon>Ascobolus</taxon>
    </lineage>
</organism>
<name>A0A3N4I6K8_ASCIM</name>
<feature type="compositionally biased region" description="Pro residues" evidence="1">
    <location>
        <begin position="379"/>
        <end position="392"/>
    </location>
</feature>
<evidence type="ECO:0000256" key="1">
    <source>
        <dbReference type="SAM" id="MobiDB-lite"/>
    </source>
</evidence>
<feature type="compositionally biased region" description="Polar residues" evidence="1">
    <location>
        <begin position="128"/>
        <end position="142"/>
    </location>
</feature>
<gene>
    <name evidence="2" type="ORF">BJ508DRAFT_306324</name>
</gene>
<feature type="compositionally biased region" description="Polar residues" evidence="1">
    <location>
        <begin position="190"/>
        <end position="201"/>
    </location>
</feature>
<dbReference type="Proteomes" id="UP000275078">
    <property type="component" value="Unassembled WGS sequence"/>
</dbReference>
<proteinExistence type="predicted"/>
<keyword evidence="3" id="KW-1185">Reference proteome</keyword>
<feature type="region of interest" description="Disordered" evidence="1">
    <location>
        <begin position="317"/>
        <end position="400"/>
    </location>
</feature>
<accession>A0A3N4I6K8</accession>
<feature type="region of interest" description="Disordered" evidence="1">
    <location>
        <begin position="184"/>
        <end position="222"/>
    </location>
</feature>
<sequence length="506" mass="55819">MPKANKMSKEEYKELKSQMQAAIDQRNARSNVKRARLLAKRGSAREGSPKLKQLQAIVEAKSEIDRLLARHKNRKAQEMDEEIRLKYLSIVGENGLPDFQLRVEHQPTSQETRSDSPIKVCSTRKTRQTSSVTRSPSTNTLPVSKKTYRPFSQRTGREHLINEESQPTAMDLDELHSVQYHSDEDANQDDALSSPNETTPHGDTGSEAGCTNTESSKSMSPVPTACVIGKFRSVQEKADLFEPIQRSPMLGAAPPDNAATPTPIELSTPADHEASVSIPPAQTRLAILDDVRSSKGRFIHRDTRLRPVAHTKVKRGGMIASDGPSIHMAASPAARTHVSGVSPISSPPHQSPPRQPSLHHTLPSEAPHMQPIHQQTIRSPPPASYHLSPPPQQGNAVGIVCSRDPSFGGLKGISFSPPSIQFGISGTAVLRRDITGWRRVMVVADGEDRCWLVGEEEARIRKLLKDGYHVKARGKWVKRSKKYDSWGGREVVWKAELDWSVVGNQG</sequence>
<feature type="compositionally biased region" description="Polar residues" evidence="1">
    <location>
        <begin position="209"/>
        <end position="221"/>
    </location>
</feature>
<protein>
    <submittedName>
        <fullName evidence="2">Uncharacterized protein</fullName>
    </submittedName>
</protein>
<dbReference type="EMBL" id="ML119677">
    <property type="protein sequence ID" value="RPA81713.1"/>
    <property type="molecule type" value="Genomic_DNA"/>
</dbReference>
<reference evidence="2 3" key="1">
    <citation type="journal article" date="2018" name="Nat. Ecol. Evol.">
        <title>Pezizomycetes genomes reveal the molecular basis of ectomycorrhizal truffle lifestyle.</title>
        <authorList>
            <person name="Murat C."/>
            <person name="Payen T."/>
            <person name="Noel B."/>
            <person name="Kuo A."/>
            <person name="Morin E."/>
            <person name="Chen J."/>
            <person name="Kohler A."/>
            <person name="Krizsan K."/>
            <person name="Balestrini R."/>
            <person name="Da Silva C."/>
            <person name="Montanini B."/>
            <person name="Hainaut M."/>
            <person name="Levati E."/>
            <person name="Barry K.W."/>
            <person name="Belfiori B."/>
            <person name="Cichocki N."/>
            <person name="Clum A."/>
            <person name="Dockter R.B."/>
            <person name="Fauchery L."/>
            <person name="Guy J."/>
            <person name="Iotti M."/>
            <person name="Le Tacon F."/>
            <person name="Lindquist E.A."/>
            <person name="Lipzen A."/>
            <person name="Malagnac F."/>
            <person name="Mello A."/>
            <person name="Molinier V."/>
            <person name="Miyauchi S."/>
            <person name="Poulain J."/>
            <person name="Riccioni C."/>
            <person name="Rubini A."/>
            <person name="Sitrit Y."/>
            <person name="Splivallo R."/>
            <person name="Traeger S."/>
            <person name="Wang M."/>
            <person name="Zifcakova L."/>
            <person name="Wipf D."/>
            <person name="Zambonelli A."/>
            <person name="Paolocci F."/>
            <person name="Nowrousian M."/>
            <person name="Ottonello S."/>
            <person name="Baldrian P."/>
            <person name="Spatafora J.W."/>
            <person name="Henrissat B."/>
            <person name="Nagy L.G."/>
            <person name="Aury J.M."/>
            <person name="Wincker P."/>
            <person name="Grigoriev I.V."/>
            <person name="Bonfante P."/>
            <person name="Martin F.M."/>
        </authorList>
    </citation>
    <scope>NUCLEOTIDE SEQUENCE [LARGE SCALE GENOMIC DNA]</scope>
    <source>
        <strain evidence="2 3">RN42</strain>
    </source>
</reference>